<name>A0A2U2X0U1_9FLAO</name>
<dbReference type="OrthoDB" id="9792957at2"/>
<dbReference type="AlphaFoldDB" id="A0A2U2X0U1"/>
<protein>
    <submittedName>
        <fullName evidence="3">Superoxide dismutase</fullName>
    </submittedName>
</protein>
<dbReference type="GO" id="GO:0046872">
    <property type="term" value="F:metal ion binding"/>
    <property type="evidence" value="ECO:0007669"/>
    <property type="project" value="InterPro"/>
</dbReference>
<reference evidence="4" key="1">
    <citation type="submission" date="2018-05" db="EMBL/GenBank/DDBJ databases">
        <title>Algibacter marinivivus sp. nov., isolated from sample around a algae.</title>
        <authorList>
            <person name="Lu D."/>
        </authorList>
    </citation>
    <scope>NUCLEOTIDE SEQUENCE [LARGE SCALE GENOMIC DNA]</scope>
    <source>
        <strain evidence="4">ZY111</strain>
    </source>
</reference>
<comment type="similarity">
    <text evidence="1">Belongs to the Cu-Zn superoxide dismutase family.</text>
</comment>
<evidence type="ECO:0000256" key="1">
    <source>
        <dbReference type="ARBA" id="ARBA00010457"/>
    </source>
</evidence>
<keyword evidence="4" id="KW-1185">Reference proteome</keyword>
<evidence type="ECO:0000313" key="3">
    <source>
        <dbReference type="EMBL" id="PWH81401.1"/>
    </source>
</evidence>
<proteinExistence type="inferred from homology"/>
<feature type="domain" description="Superoxide dismutase copper/zinc binding" evidence="2">
    <location>
        <begin position="58"/>
        <end position="174"/>
    </location>
</feature>
<dbReference type="Pfam" id="PF00080">
    <property type="entry name" value="Sod_Cu"/>
    <property type="match status" value="1"/>
</dbReference>
<gene>
    <name evidence="3" type="ORF">DIS18_14830</name>
</gene>
<dbReference type="Proteomes" id="UP000245375">
    <property type="component" value="Unassembled WGS sequence"/>
</dbReference>
<dbReference type="InterPro" id="IPR036423">
    <property type="entry name" value="SOD-like_Cu/Zn_dom_sf"/>
</dbReference>
<reference evidence="4" key="3">
    <citation type="submission" date="2018-05" db="EMBL/GenBank/DDBJ databases">
        <authorList>
            <person name="Lu D."/>
        </authorList>
    </citation>
    <scope>NUCLEOTIDE SEQUENCE [LARGE SCALE GENOMIC DNA]</scope>
    <source>
        <strain evidence="4">ZY111</strain>
    </source>
</reference>
<dbReference type="GO" id="GO:0006801">
    <property type="term" value="P:superoxide metabolic process"/>
    <property type="evidence" value="ECO:0007669"/>
    <property type="project" value="InterPro"/>
</dbReference>
<dbReference type="PROSITE" id="PS51257">
    <property type="entry name" value="PROKAR_LIPOPROTEIN"/>
    <property type="match status" value="1"/>
</dbReference>
<accession>A0A2U2X0U1</accession>
<reference evidence="3 4" key="2">
    <citation type="submission" date="2018-05" db="EMBL/GenBank/DDBJ databases">
        <title>Algibacter marinivivus sp. nov., isolated from sample around a algae.</title>
        <authorList>
            <person name="Zhong X."/>
        </authorList>
    </citation>
    <scope>NUCLEOTIDE SEQUENCE [LARGE SCALE GENOMIC DNA]</scope>
    <source>
        <strain evidence="3 4">ZY111</strain>
    </source>
</reference>
<organism evidence="3 4">
    <name type="scientific">Algibacter marinivivus</name>
    <dbReference type="NCBI Taxonomy" id="2100723"/>
    <lineage>
        <taxon>Bacteria</taxon>
        <taxon>Pseudomonadati</taxon>
        <taxon>Bacteroidota</taxon>
        <taxon>Flavobacteriia</taxon>
        <taxon>Flavobacteriales</taxon>
        <taxon>Flavobacteriaceae</taxon>
        <taxon>Algibacter</taxon>
    </lineage>
</organism>
<comment type="caution">
    <text evidence="3">The sequence shown here is derived from an EMBL/GenBank/DDBJ whole genome shotgun (WGS) entry which is preliminary data.</text>
</comment>
<sequence length="190" mass="21508">MKKNYILFVICFIVTFVQSCKKDVDKSKDYERLSETNIVSNKKVNVKLLAVNDSEVFGSAIFKEEGNKVTMIALINNLKATNYKMLIINDDNCSNLVENESLHWNPTNEKHGLWGDESGYHKGDIGYLKTDDLLKNGTLSFSTNEWCIDCDDDTKNILGKGLIIIEERSDSISDKKDNVILSCGQIKKEN</sequence>
<dbReference type="InterPro" id="IPR001424">
    <property type="entry name" value="SOD_Cu_Zn_dom"/>
</dbReference>
<dbReference type="Gene3D" id="2.60.40.200">
    <property type="entry name" value="Superoxide dismutase, copper/zinc binding domain"/>
    <property type="match status" value="1"/>
</dbReference>
<evidence type="ECO:0000313" key="4">
    <source>
        <dbReference type="Proteomes" id="UP000245375"/>
    </source>
</evidence>
<dbReference type="RefSeq" id="WP_109353870.1">
    <property type="nucleotide sequence ID" value="NZ_QFRI01000008.1"/>
</dbReference>
<dbReference type="EMBL" id="QFRI01000008">
    <property type="protein sequence ID" value="PWH81401.1"/>
    <property type="molecule type" value="Genomic_DNA"/>
</dbReference>
<dbReference type="SUPFAM" id="SSF49329">
    <property type="entry name" value="Cu,Zn superoxide dismutase-like"/>
    <property type="match status" value="1"/>
</dbReference>
<evidence type="ECO:0000259" key="2">
    <source>
        <dbReference type="Pfam" id="PF00080"/>
    </source>
</evidence>